<keyword evidence="3" id="KW-1185">Reference proteome</keyword>
<accession>A0ABW2J615</accession>
<feature type="transmembrane region" description="Helical" evidence="1">
    <location>
        <begin position="6"/>
        <end position="25"/>
    </location>
</feature>
<keyword evidence="1" id="KW-1133">Transmembrane helix</keyword>
<gene>
    <name evidence="2" type="ORF">ACFQO0_10890</name>
</gene>
<dbReference type="Pfam" id="PF13641">
    <property type="entry name" value="Glyco_tranf_2_3"/>
    <property type="match status" value="1"/>
</dbReference>
<dbReference type="PANTHER" id="PTHR48090:SF6">
    <property type="entry name" value="SLR5056 PROTEIN"/>
    <property type="match status" value="1"/>
</dbReference>
<dbReference type="SUPFAM" id="SSF53448">
    <property type="entry name" value="Nucleotide-diphospho-sugar transferases"/>
    <property type="match status" value="1"/>
</dbReference>
<evidence type="ECO:0000256" key="1">
    <source>
        <dbReference type="SAM" id="Phobius"/>
    </source>
</evidence>
<name>A0ABW2J615_9BURK</name>
<comment type="caution">
    <text evidence="2">The sequence shown here is derived from an EMBL/GenBank/DDBJ whole genome shotgun (WGS) entry which is preliminary data.</text>
</comment>
<keyword evidence="1" id="KW-0472">Membrane</keyword>
<keyword evidence="1" id="KW-0812">Transmembrane</keyword>
<dbReference type="CDD" id="cd06438">
    <property type="entry name" value="EpsO_like"/>
    <property type="match status" value="1"/>
</dbReference>
<dbReference type="InterPro" id="IPR050256">
    <property type="entry name" value="Glycosyltransferase_2"/>
</dbReference>
<evidence type="ECO:0000313" key="2">
    <source>
        <dbReference type="EMBL" id="MFC7298939.1"/>
    </source>
</evidence>
<dbReference type="Proteomes" id="UP001596379">
    <property type="component" value="Unassembled WGS sequence"/>
</dbReference>
<dbReference type="InterPro" id="IPR029044">
    <property type="entry name" value="Nucleotide-diphossugar_trans"/>
</dbReference>
<sequence>MVSLLHIGWMLVLILAALPVAVLLVQAVAAMKRTRVTSLHTEWRPSVAVLVPAHNEAQGIAATIASIRQQLRDGDRLLIVADNCDDDTVEVALAAGAAVLERSNLEQRGKGYALDYGVQHLAHNPPDVVLMIDADCRLLEGTIDRLACLAMTTLRPVQALDLMQARADGGLKMRIAEFAWIVKNHVRPLGFLRLGLPCQLMGTGMAFPWTLIEKAGLATGHLAEDMQLGIEMARRNAAPIFCPEACVISYFPQGEEAARMQRTRWEHGHMSMILQHGLPLLVQGLRRGDRMLIALALDMCVPPVALLTLATFALFFGAVVTYFVFDWMTPLLLASASLLGLTLAVLLAWQRFGRHVVSLNDLLSATTYIVWKLPLYLKFLVSRQVEWVRAKRDAD</sequence>
<proteinExistence type="predicted"/>
<organism evidence="2 3">
    <name type="scientific">Herminiimonas aquatilis</name>
    <dbReference type="NCBI Taxonomy" id="345342"/>
    <lineage>
        <taxon>Bacteria</taxon>
        <taxon>Pseudomonadati</taxon>
        <taxon>Pseudomonadota</taxon>
        <taxon>Betaproteobacteria</taxon>
        <taxon>Burkholderiales</taxon>
        <taxon>Oxalobacteraceae</taxon>
        <taxon>Herminiimonas</taxon>
    </lineage>
</organism>
<dbReference type="Gene3D" id="3.90.550.10">
    <property type="entry name" value="Spore Coat Polysaccharide Biosynthesis Protein SpsA, Chain A"/>
    <property type="match status" value="1"/>
</dbReference>
<dbReference type="EMBL" id="JBHTCC010000002">
    <property type="protein sequence ID" value="MFC7298939.1"/>
    <property type="molecule type" value="Genomic_DNA"/>
</dbReference>
<reference evidence="3" key="1">
    <citation type="journal article" date="2019" name="Int. J. Syst. Evol. Microbiol.">
        <title>The Global Catalogue of Microorganisms (GCM) 10K type strain sequencing project: providing services to taxonomists for standard genome sequencing and annotation.</title>
        <authorList>
            <consortium name="The Broad Institute Genomics Platform"/>
            <consortium name="The Broad Institute Genome Sequencing Center for Infectious Disease"/>
            <person name="Wu L."/>
            <person name="Ma J."/>
        </authorList>
    </citation>
    <scope>NUCLEOTIDE SEQUENCE [LARGE SCALE GENOMIC DNA]</scope>
    <source>
        <strain evidence="3">CCUG 36956</strain>
    </source>
</reference>
<dbReference type="PANTHER" id="PTHR48090">
    <property type="entry name" value="UNDECAPRENYL-PHOSPHATE 4-DEOXY-4-FORMAMIDO-L-ARABINOSE TRANSFERASE-RELATED"/>
    <property type="match status" value="1"/>
</dbReference>
<feature type="transmembrane region" description="Helical" evidence="1">
    <location>
        <begin position="292"/>
        <end position="325"/>
    </location>
</feature>
<protein>
    <submittedName>
        <fullName evidence="2">Glycosyltransferase family 2 protein</fullName>
    </submittedName>
</protein>
<dbReference type="RefSeq" id="WP_382234518.1">
    <property type="nucleotide sequence ID" value="NZ_JBHTCC010000002.1"/>
</dbReference>
<evidence type="ECO:0000313" key="3">
    <source>
        <dbReference type="Proteomes" id="UP001596379"/>
    </source>
</evidence>
<feature type="transmembrane region" description="Helical" evidence="1">
    <location>
        <begin position="331"/>
        <end position="349"/>
    </location>
</feature>